<evidence type="ECO:0000259" key="1">
    <source>
        <dbReference type="Pfam" id="PF00155"/>
    </source>
</evidence>
<evidence type="ECO:0000313" key="3">
    <source>
        <dbReference type="Proteomes" id="UP001211065"/>
    </source>
</evidence>
<dbReference type="SUPFAM" id="SSF53383">
    <property type="entry name" value="PLP-dependent transferases"/>
    <property type="match status" value="1"/>
</dbReference>
<protein>
    <recommendedName>
        <fullName evidence="1">Aminotransferase class I/classII large domain-containing protein</fullName>
    </recommendedName>
</protein>
<organism evidence="2 3">
    <name type="scientific">Clydaea vesicula</name>
    <dbReference type="NCBI Taxonomy" id="447962"/>
    <lineage>
        <taxon>Eukaryota</taxon>
        <taxon>Fungi</taxon>
        <taxon>Fungi incertae sedis</taxon>
        <taxon>Chytridiomycota</taxon>
        <taxon>Chytridiomycota incertae sedis</taxon>
        <taxon>Chytridiomycetes</taxon>
        <taxon>Lobulomycetales</taxon>
        <taxon>Lobulomycetaceae</taxon>
        <taxon>Clydaea</taxon>
    </lineage>
</organism>
<dbReference type="Pfam" id="PF00155">
    <property type="entry name" value="Aminotran_1_2"/>
    <property type="match status" value="1"/>
</dbReference>
<keyword evidence="3" id="KW-1185">Reference proteome</keyword>
<comment type="caution">
    <text evidence="2">The sequence shown here is derived from an EMBL/GenBank/DDBJ whole genome shotgun (WGS) entry which is preliminary data.</text>
</comment>
<accession>A0AAD5XWD9</accession>
<dbReference type="InterPro" id="IPR015422">
    <property type="entry name" value="PyrdxlP-dep_Trfase_small"/>
</dbReference>
<dbReference type="GO" id="GO:0047536">
    <property type="term" value="F:2-aminoadipate transaminase activity"/>
    <property type="evidence" value="ECO:0007669"/>
    <property type="project" value="TreeGrafter"/>
</dbReference>
<gene>
    <name evidence="2" type="ORF">HK099_003316</name>
</gene>
<reference evidence="2" key="1">
    <citation type="submission" date="2020-05" db="EMBL/GenBank/DDBJ databases">
        <title>Phylogenomic resolution of chytrid fungi.</title>
        <authorList>
            <person name="Stajich J.E."/>
            <person name="Amses K."/>
            <person name="Simmons R."/>
            <person name="Seto K."/>
            <person name="Myers J."/>
            <person name="Bonds A."/>
            <person name="Quandt C.A."/>
            <person name="Barry K."/>
            <person name="Liu P."/>
            <person name="Grigoriev I."/>
            <person name="Longcore J.E."/>
            <person name="James T.Y."/>
        </authorList>
    </citation>
    <scope>NUCLEOTIDE SEQUENCE</scope>
    <source>
        <strain evidence="2">JEL0476</strain>
    </source>
</reference>
<dbReference type="InterPro" id="IPR015421">
    <property type="entry name" value="PyrdxlP-dep_Trfase_major"/>
</dbReference>
<dbReference type="EMBL" id="JADGJW010000219">
    <property type="protein sequence ID" value="KAJ3221620.1"/>
    <property type="molecule type" value="Genomic_DNA"/>
</dbReference>
<dbReference type="InterPro" id="IPR004839">
    <property type="entry name" value="Aminotransferase_I/II_large"/>
</dbReference>
<dbReference type="AlphaFoldDB" id="A0AAD5XWD9"/>
<evidence type="ECO:0000313" key="2">
    <source>
        <dbReference type="EMBL" id="KAJ3221620.1"/>
    </source>
</evidence>
<dbReference type="Gene3D" id="3.40.640.10">
    <property type="entry name" value="Type I PLP-dependent aspartate aminotransferase-like (Major domain)"/>
    <property type="match status" value="1"/>
</dbReference>
<dbReference type="Gene3D" id="3.90.1150.10">
    <property type="entry name" value="Aspartate Aminotransferase, domain 1"/>
    <property type="match status" value="1"/>
</dbReference>
<dbReference type="CDD" id="cd00609">
    <property type="entry name" value="AAT_like"/>
    <property type="match status" value="1"/>
</dbReference>
<dbReference type="PANTHER" id="PTHR42858">
    <property type="entry name" value="AMINOTRANSFERASE"/>
    <property type="match status" value="1"/>
</dbReference>
<dbReference type="Proteomes" id="UP001211065">
    <property type="component" value="Unassembled WGS sequence"/>
</dbReference>
<dbReference type="PANTHER" id="PTHR42858:SF1">
    <property type="entry name" value="LD15494P"/>
    <property type="match status" value="1"/>
</dbReference>
<dbReference type="GO" id="GO:0030170">
    <property type="term" value="F:pyridoxal phosphate binding"/>
    <property type="evidence" value="ECO:0007669"/>
    <property type="project" value="InterPro"/>
</dbReference>
<proteinExistence type="predicted"/>
<name>A0AAD5XWD9_9FUNG</name>
<feature type="domain" description="Aminotransferase class I/classII large" evidence="1">
    <location>
        <begin position="57"/>
        <end position="442"/>
    </location>
</feature>
<dbReference type="InterPro" id="IPR015424">
    <property type="entry name" value="PyrdxlP-dep_Trfase"/>
</dbReference>
<sequence length="459" mass="51994">MENLINGKYTYGDKTLFPTNDPDFISFEYGTPENKLLPSDIITVATKHKFESPFAFTTLQYGPSLGDLEFREVLSTFLTEEYNDGVPVLPQHLSISNGASQSLFNIISLFTDRETKFLIEDPTYFLAIKIFEDLGVNIEKDLHSVLTDEGGIVIENLDSKLKELTKLNPNLLNLKKFSKTDSKKKKFKFFLYLVPTFSNPTGSTLNLQRRLQLLKLAKQFDLLIFCDDVYNFLSFDENFKIPKRLIALELENFNAEVEFGNVISNCSFSKIFAPGFRLGWVEASSFKSSFRIITKILNAFSGILYSGGCPNHFATGLMTSIIQLGFLKTYIENLKSCDVCCDALLKYLPAGCSFVKPKGGFFIWLSLPNFVDTTQLFLDLKNASLNNIEIFNFKLKCEIEGNIDKLVKFEKVSFAPANTFSVSKKFGNCLRLSFAFYSEDQLLLGIVRLCNLLKCIIEN</sequence>